<dbReference type="Proteomes" id="UP000318296">
    <property type="component" value="Unassembled WGS sequence"/>
</dbReference>
<feature type="non-terminal residue" evidence="2">
    <location>
        <position position="258"/>
    </location>
</feature>
<dbReference type="InterPro" id="IPR005883">
    <property type="entry name" value="PilM"/>
</dbReference>
<dbReference type="Gene3D" id="3.30.1490.300">
    <property type="match status" value="1"/>
</dbReference>
<evidence type="ECO:0000259" key="1">
    <source>
        <dbReference type="SMART" id="SM00842"/>
    </source>
</evidence>
<name>A0A554LGR3_9BACT</name>
<sequence>MATETLNNPIFGLDIGSYTIKAAQVKFHGERAELFAASIVDLPDPKMALMKKDRRGLIESIKKAIALSKPHKIDTIYVASALPESKAYSDIITLPQMEEEELKMAVPFEAAKHMPLTLEESYIDFSVIEINKDKKMKILVVGAPRELVDFYRQIIAQAGMELVSLEVKPIAAARALLNKEIKKQVILILDVGANNSSITIFLEGNIIVATTVFSGGELFVKGVMKELKISREEALKMSEIAAKSEEHKDRILRILFPL</sequence>
<dbReference type="PANTHER" id="PTHR32432:SF3">
    <property type="entry name" value="ETHANOLAMINE UTILIZATION PROTEIN EUTJ"/>
    <property type="match status" value="1"/>
</dbReference>
<dbReference type="Pfam" id="PF11104">
    <property type="entry name" value="PilM_2"/>
    <property type="match status" value="1"/>
</dbReference>
<reference evidence="2 3" key="1">
    <citation type="submission" date="2017-07" db="EMBL/GenBank/DDBJ databases">
        <title>Mechanisms for carbon and nitrogen cycling indicate functional differentiation within the Candidate Phyla Radiation.</title>
        <authorList>
            <person name="Danczak R.E."/>
            <person name="Johnston M.D."/>
            <person name="Kenah C."/>
            <person name="Slattery M."/>
            <person name="Wrighton K.C."/>
            <person name="Wilkins M.J."/>
        </authorList>
    </citation>
    <scope>NUCLEOTIDE SEQUENCE [LARGE SCALE GENOMIC DNA]</scope>
    <source>
        <strain evidence="2">Licking1014_96</strain>
    </source>
</reference>
<proteinExistence type="predicted"/>
<dbReference type="CDD" id="cd24049">
    <property type="entry name" value="ASKHA_NBD_PilM"/>
    <property type="match status" value="1"/>
</dbReference>
<dbReference type="InterPro" id="IPR003494">
    <property type="entry name" value="SHS2_FtsA"/>
</dbReference>
<dbReference type="SUPFAM" id="SSF53067">
    <property type="entry name" value="Actin-like ATPase domain"/>
    <property type="match status" value="2"/>
</dbReference>
<dbReference type="AlphaFoldDB" id="A0A554LGR3"/>
<dbReference type="Gene3D" id="3.30.420.40">
    <property type="match status" value="2"/>
</dbReference>
<evidence type="ECO:0000313" key="2">
    <source>
        <dbReference type="EMBL" id="TSC92063.1"/>
    </source>
</evidence>
<feature type="domain" description="SHS2" evidence="1">
    <location>
        <begin position="10"/>
        <end position="176"/>
    </location>
</feature>
<protein>
    <submittedName>
        <fullName evidence="2">Type IV pilus assembly protein PilM</fullName>
    </submittedName>
</protein>
<dbReference type="GO" id="GO:0051301">
    <property type="term" value="P:cell division"/>
    <property type="evidence" value="ECO:0007669"/>
    <property type="project" value="InterPro"/>
</dbReference>
<gene>
    <name evidence="2" type="ORF">CEN92_166</name>
</gene>
<dbReference type="InterPro" id="IPR043129">
    <property type="entry name" value="ATPase_NBD"/>
</dbReference>
<dbReference type="PANTHER" id="PTHR32432">
    <property type="entry name" value="CELL DIVISION PROTEIN FTSA-RELATED"/>
    <property type="match status" value="1"/>
</dbReference>
<dbReference type="EMBL" id="VMGH01000021">
    <property type="protein sequence ID" value="TSC92063.1"/>
    <property type="molecule type" value="Genomic_DNA"/>
</dbReference>
<organism evidence="2 3">
    <name type="scientific">Candidatus Berkelbacteria bacterium Licking1014_96</name>
    <dbReference type="NCBI Taxonomy" id="2017149"/>
    <lineage>
        <taxon>Bacteria</taxon>
        <taxon>Candidatus Berkelbacteria</taxon>
    </lineage>
</organism>
<evidence type="ECO:0000313" key="3">
    <source>
        <dbReference type="Proteomes" id="UP000318296"/>
    </source>
</evidence>
<dbReference type="InterPro" id="IPR050696">
    <property type="entry name" value="FtsA/MreB"/>
</dbReference>
<dbReference type="SMART" id="SM00842">
    <property type="entry name" value="FtsA"/>
    <property type="match status" value="1"/>
</dbReference>
<accession>A0A554LGR3</accession>
<comment type="caution">
    <text evidence="2">The sequence shown here is derived from an EMBL/GenBank/DDBJ whole genome shotgun (WGS) entry which is preliminary data.</text>
</comment>